<dbReference type="AlphaFoldDB" id="A0AAD9ZZX7"/>
<dbReference type="EMBL" id="JANJYJ010000007">
    <property type="protein sequence ID" value="KAK3198109.1"/>
    <property type="molecule type" value="Genomic_DNA"/>
</dbReference>
<dbReference type="SUPFAM" id="SSF50249">
    <property type="entry name" value="Nucleic acid-binding proteins"/>
    <property type="match status" value="1"/>
</dbReference>
<sequence>MLLTMWDQFVGNEAAEIAKLITTKPVIIAARLKVVSYNGISLSTKSSSSFIINPNTYEAMTLRSWSTLNESILQDIVSKKSYLTSASASTVPTNENIMKIDQIETLLTKTTKNHLRASTANEKMLEELQGAVLTLNLKMHLDRFLQQYSVKMQKRFYHALQNN</sequence>
<dbReference type="Proteomes" id="UP001281410">
    <property type="component" value="Unassembled WGS sequence"/>
</dbReference>
<dbReference type="Gene3D" id="2.40.50.140">
    <property type="entry name" value="Nucleic acid-binding proteins"/>
    <property type="match status" value="1"/>
</dbReference>
<organism evidence="1 2">
    <name type="scientific">Dipteronia sinensis</name>
    <dbReference type="NCBI Taxonomy" id="43782"/>
    <lineage>
        <taxon>Eukaryota</taxon>
        <taxon>Viridiplantae</taxon>
        <taxon>Streptophyta</taxon>
        <taxon>Embryophyta</taxon>
        <taxon>Tracheophyta</taxon>
        <taxon>Spermatophyta</taxon>
        <taxon>Magnoliopsida</taxon>
        <taxon>eudicotyledons</taxon>
        <taxon>Gunneridae</taxon>
        <taxon>Pentapetalae</taxon>
        <taxon>rosids</taxon>
        <taxon>malvids</taxon>
        <taxon>Sapindales</taxon>
        <taxon>Sapindaceae</taxon>
        <taxon>Hippocastanoideae</taxon>
        <taxon>Acereae</taxon>
        <taxon>Dipteronia</taxon>
    </lineage>
</organism>
<gene>
    <name evidence="1" type="ORF">Dsin_021524</name>
</gene>
<name>A0AAD9ZZX7_9ROSI</name>
<proteinExistence type="predicted"/>
<protein>
    <submittedName>
        <fullName evidence="1">Uncharacterized protein</fullName>
    </submittedName>
</protein>
<evidence type="ECO:0000313" key="2">
    <source>
        <dbReference type="Proteomes" id="UP001281410"/>
    </source>
</evidence>
<evidence type="ECO:0000313" key="1">
    <source>
        <dbReference type="EMBL" id="KAK3198109.1"/>
    </source>
</evidence>
<dbReference type="InterPro" id="IPR012340">
    <property type="entry name" value="NA-bd_OB-fold"/>
</dbReference>
<accession>A0AAD9ZZX7</accession>
<keyword evidence="2" id="KW-1185">Reference proteome</keyword>
<comment type="caution">
    <text evidence="1">The sequence shown here is derived from an EMBL/GenBank/DDBJ whole genome shotgun (WGS) entry which is preliminary data.</text>
</comment>
<reference evidence="1" key="1">
    <citation type="journal article" date="2023" name="Plant J.">
        <title>Genome sequences and population genomics provide insights into the demographic history, inbreeding, and mutation load of two 'living fossil' tree species of Dipteronia.</title>
        <authorList>
            <person name="Feng Y."/>
            <person name="Comes H.P."/>
            <person name="Chen J."/>
            <person name="Zhu S."/>
            <person name="Lu R."/>
            <person name="Zhang X."/>
            <person name="Li P."/>
            <person name="Qiu J."/>
            <person name="Olsen K.M."/>
            <person name="Qiu Y."/>
        </authorList>
    </citation>
    <scope>NUCLEOTIDE SEQUENCE</scope>
    <source>
        <strain evidence="1">NBL</strain>
    </source>
</reference>